<feature type="region of interest" description="Disordered" evidence="8">
    <location>
        <begin position="215"/>
        <end position="247"/>
    </location>
</feature>
<feature type="domain" description="EF-hand" evidence="9">
    <location>
        <begin position="105"/>
        <end position="140"/>
    </location>
</feature>
<dbReference type="AlphaFoldDB" id="A0A814KI92"/>
<dbReference type="CDD" id="cd00051">
    <property type="entry name" value="EFh"/>
    <property type="match status" value="1"/>
</dbReference>
<dbReference type="GO" id="GO:0005509">
    <property type="term" value="F:calcium ion binding"/>
    <property type="evidence" value="ECO:0007669"/>
    <property type="project" value="InterPro"/>
</dbReference>
<dbReference type="SMART" id="SM00054">
    <property type="entry name" value="EFh"/>
    <property type="match status" value="3"/>
</dbReference>
<reference evidence="10" key="1">
    <citation type="submission" date="2021-02" db="EMBL/GenBank/DDBJ databases">
        <authorList>
            <person name="Nowell W R."/>
        </authorList>
    </citation>
    <scope>NUCLEOTIDE SEQUENCE</scope>
</reference>
<dbReference type="Pfam" id="PF13499">
    <property type="entry name" value="EF-hand_7"/>
    <property type="match status" value="1"/>
</dbReference>
<accession>A0A814KI92</accession>
<protein>
    <recommendedName>
        <fullName evidence="9">EF-hand domain-containing protein</fullName>
    </recommendedName>
</protein>
<feature type="compositionally biased region" description="Basic residues" evidence="8">
    <location>
        <begin position="215"/>
        <end position="225"/>
    </location>
</feature>
<dbReference type="Pfam" id="PF13833">
    <property type="entry name" value="EF-hand_8"/>
    <property type="match status" value="1"/>
</dbReference>
<dbReference type="Gene3D" id="1.10.238.10">
    <property type="entry name" value="EF-hand"/>
    <property type="match status" value="1"/>
</dbReference>
<sequence>MGSRSCKKRFAVESLSKQSIAELCEDTGFTEEELRIWHANFLKDCPDGQLSLKQFEHEYKKIMGTPTSKTQEYVRHMFNIYDQDKNHYIDFREFIMALSAASVANRLRLVETLFSVFDLDEDGKITKKEIEKVLNTLIDVTATTHKHHFDSEDTRIQKANLKHRIEEAFNELNANDDDHITKDEFIDWYMRCGLLDEANSNVINVVDSEVFRMGKRSRKTKKKHHPELSSHSNVNSTTLNENSVMPSKKTRHHFHMIEHHEEKVNNDEQETNDQSINQINENNLSQNVNDDDDDASSSTSGNDRWQNLLHAVLDQLRSQRLEREQQDQQRENNSSFRNWKRIGEERMKNEYLRQKSSQKEEESQLHSHKHKSKRKLTEDTQESTNGIKWPVIDNKQKPLSSDIITIRL</sequence>
<keyword evidence="6" id="KW-0449">Lipoprotein</keyword>
<dbReference type="Proteomes" id="UP000681722">
    <property type="component" value="Unassembled WGS sequence"/>
</dbReference>
<dbReference type="OrthoDB" id="191686at2759"/>
<keyword evidence="2" id="KW-0519">Myristate</keyword>
<dbReference type="EMBL" id="CAJNOQ010004295">
    <property type="protein sequence ID" value="CAF1052955.1"/>
    <property type="molecule type" value="Genomic_DNA"/>
</dbReference>
<feature type="coiled-coil region" evidence="7">
    <location>
        <begin position="151"/>
        <end position="178"/>
    </location>
</feature>
<evidence type="ECO:0000256" key="3">
    <source>
        <dbReference type="ARBA" id="ARBA00022723"/>
    </source>
</evidence>
<proteinExistence type="inferred from homology"/>
<feature type="compositionally biased region" description="Basic and acidic residues" evidence="8">
    <location>
        <begin position="321"/>
        <end position="330"/>
    </location>
</feature>
<evidence type="ECO:0000313" key="11">
    <source>
        <dbReference type="EMBL" id="CAF3822319.1"/>
    </source>
</evidence>
<dbReference type="PROSITE" id="PS00018">
    <property type="entry name" value="EF_HAND_1"/>
    <property type="match status" value="2"/>
</dbReference>
<evidence type="ECO:0000256" key="1">
    <source>
        <dbReference type="ARBA" id="ARBA00006049"/>
    </source>
</evidence>
<dbReference type="InterPro" id="IPR011992">
    <property type="entry name" value="EF-hand-dom_pair"/>
</dbReference>
<organism evidence="10 12">
    <name type="scientific">Didymodactylos carnosus</name>
    <dbReference type="NCBI Taxonomy" id="1234261"/>
    <lineage>
        <taxon>Eukaryota</taxon>
        <taxon>Metazoa</taxon>
        <taxon>Spiralia</taxon>
        <taxon>Gnathifera</taxon>
        <taxon>Rotifera</taxon>
        <taxon>Eurotatoria</taxon>
        <taxon>Bdelloidea</taxon>
        <taxon>Philodinida</taxon>
        <taxon>Philodinidae</taxon>
        <taxon>Didymodactylos</taxon>
    </lineage>
</organism>
<evidence type="ECO:0000256" key="8">
    <source>
        <dbReference type="SAM" id="MobiDB-lite"/>
    </source>
</evidence>
<feature type="region of interest" description="Disordered" evidence="8">
    <location>
        <begin position="321"/>
        <end position="384"/>
    </location>
</feature>
<evidence type="ECO:0000256" key="4">
    <source>
        <dbReference type="ARBA" id="ARBA00022737"/>
    </source>
</evidence>
<feature type="region of interest" description="Disordered" evidence="8">
    <location>
        <begin position="282"/>
        <end position="304"/>
    </location>
</feature>
<keyword evidence="3" id="KW-0479">Metal-binding</keyword>
<evidence type="ECO:0000256" key="7">
    <source>
        <dbReference type="SAM" id="Coils"/>
    </source>
</evidence>
<keyword evidence="5" id="KW-0106">Calcium</keyword>
<evidence type="ECO:0000313" key="10">
    <source>
        <dbReference type="EMBL" id="CAF1052955.1"/>
    </source>
</evidence>
<evidence type="ECO:0000256" key="2">
    <source>
        <dbReference type="ARBA" id="ARBA00022707"/>
    </source>
</evidence>
<dbReference type="SUPFAM" id="SSF47473">
    <property type="entry name" value="EF-hand"/>
    <property type="match status" value="1"/>
</dbReference>
<feature type="compositionally biased region" description="Polar residues" evidence="8">
    <location>
        <begin position="229"/>
        <end position="245"/>
    </location>
</feature>
<feature type="compositionally biased region" description="Basic and acidic residues" evidence="8">
    <location>
        <begin position="341"/>
        <end position="365"/>
    </location>
</feature>
<feature type="domain" description="EF-hand" evidence="9">
    <location>
        <begin position="69"/>
        <end position="104"/>
    </location>
</feature>
<dbReference type="PANTHER" id="PTHR23055">
    <property type="entry name" value="CALCIUM BINDING PROTEINS"/>
    <property type="match status" value="1"/>
</dbReference>
<evidence type="ECO:0000313" key="12">
    <source>
        <dbReference type="Proteomes" id="UP000663829"/>
    </source>
</evidence>
<dbReference type="PRINTS" id="PR00450">
    <property type="entry name" value="RECOVERIN"/>
</dbReference>
<keyword evidence="7" id="KW-0175">Coiled coil</keyword>
<evidence type="ECO:0000256" key="5">
    <source>
        <dbReference type="ARBA" id="ARBA00022837"/>
    </source>
</evidence>
<evidence type="ECO:0000259" key="9">
    <source>
        <dbReference type="PROSITE" id="PS50222"/>
    </source>
</evidence>
<evidence type="ECO:0000256" key="6">
    <source>
        <dbReference type="ARBA" id="ARBA00023288"/>
    </source>
</evidence>
<comment type="caution">
    <text evidence="10">The sequence shown here is derived from an EMBL/GenBank/DDBJ whole genome shotgun (WGS) entry which is preliminary data.</text>
</comment>
<dbReference type="InterPro" id="IPR002048">
    <property type="entry name" value="EF_hand_dom"/>
</dbReference>
<keyword evidence="12" id="KW-1185">Reference proteome</keyword>
<dbReference type="EMBL" id="CAJOBC010004295">
    <property type="protein sequence ID" value="CAF3822319.1"/>
    <property type="molecule type" value="Genomic_DNA"/>
</dbReference>
<gene>
    <name evidence="10" type="ORF">GPM918_LOCUS16381</name>
    <name evidence="11" type="ORF">SRO942_LOCUS16381</name>
</gene>
<comment type="similarity">
    <text evidence="1">Belongs to the recoverin family.</text>
</comment>
<dbReference type="PANTHER" id="PTHR23055:SF178">
    <property type="entry name" value="NEUROCALCIN HOMOLOG"/>
    <property type="match status" value="1"/>
</dbReference>
<dbReference type="InterPro" id="IPR028846">
    <property type="entry name" value="Recoverin"/>
</dbReference>
<keyword evidence="4" id="KW-0677">Repeat</keyword>
<feature type="domain" description="EF-hand" evidence="9">
    <location>
        <begin position="160"/>
        <end position="195"/>
    </location>
</feature>
<dbReference type="InterPro" id="IPR018247">
    <property type="entry name" value="EF_Hand_1_Ca_BS"/>
</dbReference>
<name>A0A814KI92_9BILA</name>
<dbReference type="PROSITE" id="PS50222">
    <property type="entry name" value="EF_HAND_2"/>
    <property type="match status" value="3"/>
</dbReference>
<dbReference type="Proteomes" id="UP000663829">
    <property type="component" value="Unassembled WGS sequence"/>
</dbReference>